<dbReference type="Proteomes" id="UP000797356">
    <property type="component" value="Chromosome 3"/>
</dbReference>
<evidence type="ECO:0000313" key="1">
    <source>
        <dbReference type="EMBL" id="KAG1334986.1"/>
    </source>
</evidence>
<protein>
    <submittedName>
        <fullName evidence="1">Putative Isocitrate dehydrogenase [NADP]</fullName>
    </submittedName>
</protein>
<gene>
    <name evidence="1" type="ORF">COCNU_03G011050</name>
</gene>
<dbReference type="AlphaFoldDB" id="A0A8K0I439"/>
<proteinExistence type="predicted"/>
<comment type="caution">
    <text evidence="1">The sequence shown here is derived from an EMBL/GenBank/DDBJ whole genome shotgun (WGS) entry which is preliminary data.</text>
</comment>
<accession>A0A8K0I439</accession>
<reference evidence="1" key="2">
    <citation type="submission" date="2019-07" db="EMBL/GenBank/DDBJ databases">
        <authorList>
            <person name="Yang Y."/>
            <person name="Bocs S."/>
            <person name="Baudouin L."/>
        </authorList>
    </citation>
    <scope>NUCLEOTIDE SEQUENCE</scope>
    <source>
        <tissue evidence="1">Spear leaf of Hainan Tall coconut</tissue>
    </source>
</reference>
<sequence length="84" mass="9278">MVMVNHKKSIGRGKEAPKSGIKRGFEDILEVYVTEWTSRLEGAIKSEDLSPIGKNYEHCFIDDTVDHALGNEEGGHVLACKTCS</sequence>
<reference evidence="1" key="1">
    <citation type="journal article" date="2017" name="Gigascience">
        <title>The genome draft of coconut (Cocos nucifera).</title>
        <authorList>
            <person name="Xiao Y."/>
            <person name="Xu P."/>
            <person name="Fan H."/>
            <person name="Baudouin L."/>
            <person name="Xia W."/>
            <person name="Bocs S."/>
            <person name="Xu J."/>
            <person name="Li Q."/>
            <person name="Guo A."/>
            <person name="Zhou L."/>
            <person name="Li J."/>
            <person name="Wu Y."/>
            <person name="Ma Z."/>
            <person name="Armero A."/>
            <person name="Issali A.E."/>
            <person name="Liu N."/>
            <person name="Peng M."/>
            <person name="Yang Y."/>
        </authorList>
    </citation>
    <scope>NUCLEOTIDE SEQUENCE</scope>
    <source>
        <tissue evidence="1">Spear leaf of Hainan Tall coconut</tissue>
    </source>
</reference>
<organism evidence="1 2">
    <name type="scientific">Cocos nucifera</name>
    <name type="common">Coconut palm</name>
    <dbReference type="NCBI Taxonomy" id="13894"/>
    <lineage>
        <taxon>Eukaryota</taxon>
        <taxon>Viridiplantae</taxon>
        <taxon>Streptophyta</taxon>
        <taxon>Embryophyta</taxon>
        <taxon>Tracheophyta</taxon>
        <taxon>Spermatophyta</taxon>
        <taxon>Magnoliopsida</taxon>
        <taxon>Liliopsida</taxon>
        <taxon>Arecaceae</taxon>
        <taxon>Arecoideae</taxon>
        <taxon>Cocoseae</taxon>
        <taxon>Attaleinae</taxon>
        <taxon>Cocos</taxon>
    </lineage>
</organism>
<name>A0A8K0I439_COCNU</name>
<evidence type="ECO:0000313" key="2">
    <source>
        <dbReference type="Proteomes" id="UP000797356"/>
    </source>
</evidence>
<dbReference type="EMBL" id="CM017874">
    <property type="protein sequence ID" value="KAG1334986.1"/>
    <property type="molecule type" value="Genomic_DNA"/>
</dbReference>
<keyword evidence="2" id="KW-1185">Reference proteome</keyword>